<dbReference type="STRING" id="3641.A0A061EDV1"/>
<evidence type="ECO:0000259" key="2">
    <source>
        <dbReference type="PROSITE" id="PS51163"/>
    </source>
</evidence>
<evidence type="ECO:0000313" key="4">
    <source>
        <dbReference type="Proteomes" id="UP000026915"/>
    </source>
</evidence>
<dbReference type="Gene3D" id="3.90.870.10">
    <property type="entry name" value="DHBP synthase"/>
    <property type="match status" value="1"/>
</dbReference>
<protein>
    <recommendedName>
        <fullName evidence="1">Threonylcarbamoyl-AMP synthase</fullName>
    </recommendedName>
</protein>
<gene>
    <name evidence="3" type="ORF">TCM_017194</name>
</gene>
<feature type="domain" description="YrdC-like" evidence="2">
    <location>
        <begin position="84"/>
        <end position="287"/>
    </location>
</feature>
<dbReference type="GO" id="GO:0003725">
    <property type="term" value="F:double-stranded RNA binding"/>
    <property type="evidence" value="ECO:0007669"/>
    <property type="project" value="InterPro"/>
</dbReference>
<dbReference type="InParanoid" id="A0A061EDV1"/>
<dbReference type="FunCoup" id="A0A061EDV1">
    <property type="interactions" value="309"/>
</dbReference>
<name>A0A061EDV1_THECC</name>
<reference evidence="3 4" key="1">
    <citation type="journal article" date="2013" name="Genome Biol.">
        <title>The genome sequence of the most widely cultivated cacao type and its use to identify candidate genes regulating pod color.</title>
        <authorList>
            <person name="Motamayor J.C."/>
            <person name="Mockaitis K."/>
            <person name="Schmutz J."/>
            <person name="Haiminen N."/>
            <person name="Iii D.L."/>
            <person name="Cornejo O."/>
            <person name="Findley S.D."/>
            <person name="Zheng P."/>
            <person name="Utro F."/>
            <person name="Royaert S."/>
            <person name="Saski C."/>
            <person name="Jenkins J."/>
            <person name="Podicheti R."/>
            <person name="Zhao M."/>
            <person name="Scheffler B.E."/>
            <person name="Stack J.C."/>
            <person name="Feltus F.A."/>
            <person name="Mustiga G.M."/>
            <person name="Amores F."/>
            <person name="Phillips W."/>
            <person name="Marelli J.P."/>
            <person name="May G.D."/>
            <person name="Shapiro H."/>
            <person name="Ma J."/>
            <person name="Bustamante C.D."/>
            <person name="Schnell R.J."/>
            <person name="Main D."/>
            <person name="Gilbert D."/>
            <person name="Parida L."/>
            <person name="Kuhn D.N."/>
        </authorList>
    </citation>
    <scope>NUCLEOTIDE SEQUENCE [LARGE SCALE GENOMIC DNA]</scope>
    <source>
        <strain evidence="4">cv. Matina 1-6</strain>
    </source>
</reference>
<dbReference type="HOGENOM" id="CLU_031397_3_0_1"/>
<sequence length="352" mass="39258">MAGTKLYRSESTRSLSFWHSFATAPPPVAPYSSRVRFDSVNLSRFRVLAMAVKRSPKRLKYSAPRFAKEDELVYVEADPSGVDSWKLEPVIELLKQGAVGVIPTDTVYAIVCHLRSHSSIERLRRIKDIEPSKPLSILCRSLRDIDTYTMGFPCGDGQGHANIFRAVKHCLPGPYTFILTASKELPKQCVRYGTTKEKYAARKNVGVRMPDDAICQAILEKMDAPLISTSVKWPKENEWMIDPVVIADIYGPEGLDFVVDGGIRVADPSTVVDMTGASPKIVRQGKIFTSNLVISKGMQHSFKRKEETNCAIFSTNPICYMYDAQGPKLHWMVTEEDDGSAVYTDELIPSAT</sequence>
<dbReference type="PROSITE" id="PS51163">
    <property type="entry name" value="YRDC"/>
    <property type="match status" value="1"/>
</dbReference>
<dbReference type="PANTHER" id="PTHR42828:SF3">
    <property type="entry name" value="THREONYLCARBAMOYL-AMP SYNTHASE"/>
    <property type="match status" value="1"/>
</dbReference>
<evidence type="ECO:0000313" key="3">
    <source>
        <dbReference type="EMBL" id="EOY02798.1"/>
    </source>
</evidence>
<dbReference type="PANTHER" id="PTHR42828">
    <property type="entry name" value="DHBP SYNTHASE RIBB-LIKE ALPHA/BETA DOMAIN-CONTAINING PROTEIN"/>
    <property type="match status" value="1"/>
</dbReference>
<accession>A0A061EDV1</accession>
<keyword evidence="4" id="KW-1185">Reference proteome</keyword>
<dbReference type="SUPFAM" id="SSF55821">
    <property type="entry name" value="YrdC/RibB"/>
    <property type="match status" value="1"/>
</dbReference>
<organism evidence="3 4">
    <name type="scientific">Theobroma cacao</name>
    <name type="common">Cacao</name>
    <name type="synonym">Cocoa</name>
    <dbReference type="NCBI Taxonomy" id="3641"/>
    <lineage>
        <taxon>Eukaryota</taxon>
        <taxon>Viridiplantae</taxon>
        <taxon>Streptophyta</taxon>
        <taxon>Embryophyta</taxon>
        <taxon>Tracheophyta</taxon>
        <taxon>Spermatophyta</taxon>
        <taxon>Magnoliopsida</taxon>
        <taxon>eudicotyledons</taxon>
        <taxon>Gunneridae</taxon>
        <taxon>Pentapetalae</taxon>
        <taxon>rosids</taxon>
        <taxon>malvids</taxon>
        <taxon>Malvales</taxon>
        <taxon>Malvaceae</taxon>
        <taxon>Byttnerioideae</taxon>
        <taxon>Theobroma</taxon>
    </lineage>
</organism>
<evidence type="ECO:0000256" key="1">
    <source>
        <dbReference type="ARBA" id="ARBA00015492"/>
    </source>
</evidence>
<dbReference type="GO" id="GO:0003729">
    <property type="term" value="F:mRNA binding"/>
    <property type="evidence" value="ECO:0007669"/>
    <property type="project" value="EnsemblPlants"/>
</dbReference>
<dbReference type="NCBIfam" id="TIGR00057">
    <property type="entry name" value="L-threonylcarbamoyladenylate synthase"/>
    <property type="match status" value="1"/>
</dbReference>
<dbReference type="InterPro" id="IPR006070">
    <property type="entry name" value="Sua5-like_dom"/>
</dbReference>
<dbReference type="eggNOG" id="KOG3051">
    <property type="taxonomic scope" value="Eukaryota"/>
</dbReference>
<dbReference type="InterPro" id="IPR052532">
    <property type="entry name" value="SUA5_domain"/>
</dbReference>
<dbReference type="Pfam" id="PF01300">
    <property type="entry name" value="Sua5_yciO_yrdC"/>
    <property type="match status" value="1"/>
</dbReference>
<dbReference type="Proteomes" id="UP000026915">
    <property type="component" value="Chromosome 4"/>
</dbReference>
<dbReference type="InterPro" id="IPR017945">
    <property type="entry name" value="DHBP_synth_RibB-like_a/b_dom"/>
</dbReference>
<dbReference type="AlphaFoldDB" id="A0A061EDV1"/>
<dbReference type="OMA" id="PLTQGWE"/>
<dbReference type="Gramene" id="EOY02798">
    <property type="protein sequence ID" value="EOY02798"/>
    <property type="gene ID" value="TCM_017194"/>
</dbReference>
<dbReference type="EMBL" id="CM001882">
    <property type="protein sequence ID" value="EOY02798.1"/>
    <property type="molecule type" value="Genomic_DNA"/>
</dbReference>
<proteinExistence type="predicted"/>